<evidence type="ECO:0000313" key="6">
    <source>
        <dbReference type="EMBL" id="MDF9276277.1"/>
    </source>
</evidence>
<keyword evidence="3" id="KW-0804">Transcription</keyword>
<comment type="caution">
    <text evidence="6">The sequence shown here is derived from an EMBL/GenBank/DDBJ whole genome shotgun (WGS) entry which is preliminary data.</text>
</comment>
<evidence type="ECO:0000313" key="7">
    <source>
        <dbReference type="Proteomes" id="UP001220456"/>
    </source>
</evidence>
<keyword evidence="1" id="KW-0805">Transcription regulation</keyword>
<dbReference type="PANTHER" id="PTHR30055:SF234">
    <property type="entry name" value="HTH-TYPE TRANSCRIPTIONAL REGULATOR BETI"/>
    <property type="match status" value="1"/>
</dbReference>
<gene>
    <name evidence="6" type="ORF">P4U43_00550</name>
</gene>
<dbReference type="SUPFAM" id="SSF46689">
    <property type="entry name" value="Homeodomain-like"/>
    <property type="match status" value="1"/>
</dbReference>
<sequence>MPPVNGRRPYNSSRRKALAEQTRAMVLNVAEQRFLQDGYAATTVASIAAAAGISAETIYKSFENKSGLVRAIYERGLTGTGDTPAYRRSDDIRERIDDPRELMHQWGTLTAEVASTVTPILLLIRSAAATDSSMAGLLEASNAHRVERMRHNAEFLAERGFLKEGTTLSDAIDVLWTVSSPELYELLVLQRGWTPAQFATFVADTMSAALLPPRT</sequence>
<dbReference type="RefSeq" id="WP_277356980.1">
    <property type="nucleotide sequence ID" value="NZ_JAROKN010000001.1"/>
</dbReference>
<evidence type="ECO:0000256" key="3">
    <source>
        <dbReference type="ARBA" id="ARBA00023163"/>
    </source>
</evidence>
<proteinExistence type="predicted"/>
<protein>
    <submittedName>
        <fullName evidence="6">TetR/AcrR family transcriptional regulator</fullName>
    </submittedName>
</protein>
<evidence type="ECO:0000256" key="4">
    <source>
        <dbReference type="PROSITE-ProRule" id="PRU00335"/>
    </source>
</evidence>
<keyword evidence="7" id="KW-1185">Reference proteome</keyword>
<reference evidence="6 7" key="1">
    <citation type="journal article" date="2023" name="Int. J. Syst. Evol. Microbiol.">
        <title>Arthrobacter vasquezii sp. nov., isolated from a soil sample from Union Glacier, Antarctica.</title>
        <authorList>
            <person name="Valenzuela-Ibaceta F."/>
            <person name="Carrasco V."/>
            <person name="Lagos-Moraga S."/>
            <person name="Dietz-Vargas C."/>
            <person name="Navarro C.A."/>
            <person name="Perez-Donoso J.M."/>
        </authorList>
    </citation>
    <scope>NUCLEOTIDE SEQUENCE [LARGE SCALE GENOMIC DNA]</scope>
    <source>
        <strain evidence="6 7">EH-1B-1</strain>
    </source>
</reference>
<dbReference type="InterPro" id="IPR001647">
    <property type="entry name" value="HTH_TetR"/>
</dbReference>
<organism evidence="6 7">
    <name type="scientific">Arthrobacter vasquezii</name>
    <dbReference type="NCBI Taxonomy" id="2977629"/>
    <lineage>
        <taxon>Bacteria</taxon>
        <taxon>Bacillati</taxon>
        <taxon>Actinomycetota</taxon>
        <taxon>Actinomycetes</taxon>
        <taxon>Micrococcales</taxon>
        <taxon>Micrococcaceae</taxon>
        <taxon>Arthrobacter</taxon>
    </lineage>
</organism>
<dbReference type="InterPro" id="IPR009057">
    <property type="entry name" value="Homeodomain-like_sf"/>
</dbReference>
<keyword evidence="2 4" id="KW-0238">DNA-binding</keyword>
<dbReference type="Pfam" id="PF00440">
    <property type="entry name" value="TetR_N"/>
    <property type="match status" value="1"/>
</dbReference>
<evidence type="ECO:0000259" key="5">
    <source>
        <dbReference type="PROSITE" id="PS50977"/>
    </source>
</evidence>
<dbReference type="PRINTS" id="PR00455">
    <property type="entry name" value="HTHTETR"/>
</dbReference>
<evidence type="ECO:0000256" key="2">
    <source>
        <dbReference type="ARBA" id="ARBA00023125"/>
    </source>
</evidence>
<dbReference type="EMBL" id="JAROKN010000001">
    <property type="protein sequence ID" value="MDF9276277.1"/>
    <property type="molecule type" value="Genomic_DNA"/>
</dbReference>
<dbReference type="InterPro" id="IPR050109">
    <property type="entry name" value="HTH-type_TetR-like_transc_reg"/>
</dbReference>
<evidence type="ECO:0000256" key="1">
    <source>
        <dbReference type="ARBA" id="ARBA00023015"/>
    </source>
</evidence>
<accession>A0ABT6CQ71</accession>
<dbReference type="Gene3D" id="1.10.357.10">
    <property type="entry name" value="Tetracycline Repressor, domain 2"/>
    <property type="match status" value="1"/>
</dbReference>
<dbReference type="PANTHER" id="PTHR30055">
    <property type="entry name" value="HTH-TYPE TRANSCRIPTIONAL REGULATOR RUTR"/>
    <property type="match status" value="1"/>
</dbReference>
<dbReference type="PROSITE" id="PS50977">
    <property type="entry name" value="HTH_TETR_2"/>
    <property type="match status" value="1"/>
</dbReference>
<feature type="DNA-binding region" description="H-T-H motif" evidence="4">
    <location>
        <begin position="43"/>
        <end position="62"/>
    </location>
</feature>
<feature type="domain" description="HTH tetR-type" evidence="5">
    <location>
        <begin position="20"/>
        <end position="80"/>
    </location>
</feature>
<dbReference type="Proteomes" id="UP001220456">
    <property type="component" value="Unassembled WGS sequence"/>
</dbReference>
<name>A0ABT6CQ71_9MICC</name>